<keyword evidence="1" id="KW-0472">Membrane</keyword>
<evidence type="ECO:0008006" key="4">
    <source>
        <dbReference type="Google" id="ProtNLM"/>
    </source>
</evidence>
<dbReference type="EMBL" id="FUZZ01000001">
    <property type="protein sequence ID" value="SKC98076.1"/>
    <property type="molecule type" value="Genomic_DNA"/>
</dbReference>
<feature type="transmembrane region" description="Helical" evidence="1">
    <location>
        <begin position="20"/>
        <end position="39"/>
    </location>
</feature>
<dbReference type="Proteomes" id="UP000190166">
    <property type="component" value="Unassembled WGS sequence"/>
</dbReference>
<dbReference type="AlphaFoldDB" id="A0A1T5NCA4"/>
<dbReference type="STRING" id="393003.SAMN05660461_1092"/>
<accession>A0A1T5NCA4</accession>
<sequence>MKIVTSLHILNKKQKYRLQLLSRTGAIFLLLIFLSAPLIEAFHHHHCNPGTELLLKKHTDTGDHQFNTVHAKCKLCDLIKHQSHHFLPTQLPHLVFISPVKKTTASLFRVQAYSGYLLSCTNKGPPAFC</sequence>
<evidence type="ECO:0000313" key="2">
    <source>
        <dbReference type="EMBL" id="SKC98076.1"/>
    </source>
</evidence>
<keyword evidence="1" id="KW-1133">Transmembrane helix</keyword>
<keyword evidence="1" id="KW-0812">Transmembrane</keyword>
<proteinExistence type="predicted"/>
<reference evidence="3" key="1">
    <citation type="submission" date="2017-02" db="EMBL/GenBank/DDBJ databases">
        <authorList>
            <person name="Varghese N."/>
            <person name="Submissions S."/>
        </authorList>
    </citation>
    <scope>NUCLEOTIDE SEQUENCE [LARGE SCALE GENOMIC DNA]</scope>
    <source>
        <strain evidence="3">DSM 18108</strain>
    </source>
</reference>
<name>A0A1T5NCA4_9BACT</name>
<organism evidence="2 3">
    <name type="scientific">Chitinophaga ginsengisegetis</name>
    <dbReference type="NCBI Taxonomy" id="393003"/>
    <lineage>
        <taxon>Bacteria</taxon>
        <taxon>Pseudomonadati</taxon>
        <taxon>Bacteroidota</taxon>
        <taxon>Chitinophagia</taxon>
        <taxon>Chitinophagales</taxon>
        <taxon>Chitinophagaceae</taxon>
        <taxon>Chitinophaga</taxon>
    </lineage>
</organism>
<evidence type="ECO:0000313" key="3">
    <source>
        <dbReference type="Proteomes" id="UP000190166"/>
    </source>
</evidence>
<evidence type="ECO:0000256" key="1">
    <source>
        <dbReference type="SAM" id="Phobius"/>
    </source>
</evidence>
<keyword evidence="3" id="KW-1185">Reference proteome</keyword>
<gene>
    <name evidence="2" type="ORF">SAMN05660461_1092</name>
</gene>
<dbReference type="RefSeq" id="WP_079468381.1">
    <property type="nucleotide sequence ID" value="NZ_FUZZ01000001.1"/>
</dbReference>
<protein>
    <recommendedName>
        <fullName evidence="4">DUF2946 domain-containing protein</fullName>
    </recommendedName>
</protein>